<evidence type="ECO:0000256" key="1">
    <source>
        <dbReference type="SAM" id="MobiDB-lite"/>
    </source>
</evidence>
<gene>
    <name evidence="5" type="primary">LOC111112456</name>
</gene>
<dbReference type="InterPro" id="IPR036116">
    <property type="entry name" value="FN3_sf"/>
</dbReference>
<dbReference type="Gene3D" id="2.60.40.10">
    <property type="entry name" value="Immunoglobulins"/>
    <property type="match status" value="1"/>
</dbReference>
<proteinExistence type="predicted"/>
<organism evidence="4 5">
    <name type="scientific">Crassostrea virginica</name>
    <name type="common">Eastern oyster</name>
    <dbReference type="NCBI Taxonomy" id="6565"/>
    <lineage>
        <taxon>Eukaryota</taxon>
        <taxon>Metazoa</taxon>
        <taxon>Spiralia</taxon>
        <taxon>Lophotrochozoa</taxon>
        <taxon>Mollusca</taxon>
        <taxon>Bivalvia</taxon>
        <taxon>Autobranchia</taxon>
        <taxon>Pteriomorphia</taxon>
        <taxon>Ostreida</taxon>
        <taxon>Ostreoidea</taxon>
        <taxon>Ostreidae</taxon>
        <taxon>Crassostrea</taxon>
    </lineage>
</organism>
<dbReference type="InterPro" id="IPR013783">
    <property type="entry name" value="Ig-like_fold"/>
</dbReference>
<dbReference type="PROSITE" id="PS50853">
    <property type="entry name" value="FN3"/>
    <property type="match status" value="1"/>
</dbReference>
<dbReference type="RefSeq" id="XP_022305675.1">
    <property type="nucleotide sequence ID" value="XM_022449967.1"/>
</dbReference>
<name>A0A8B8BQT1_CRAVI</name>
<evidence type="ECO:0000259" key="3">
    <source>
        <dbReference type="PROSITE" id="PS50853"/>
    </source>
</evidence>
<feature type="compositionally biased region" description="Basic and acidic residues" evidence="1">
    <location>
        <begin position="220"/>
        <end position="236"/>
    </location>
</feature>
<feature type="domain" description="Fibronectin type-III" evidence="3">
    <location>
        <begin position="17"/>
        <end position="111"/>
    </location>
</feature>
<keyword evidence="2" id="KW-0812">Transmembrane</keyword>
<dbReference type="SUPFAM" id="SSF49265">
    <property type="entry name" value="Fibronectin type III"/>
    <property type="match status" value="1"/>
</dbReference>
<evidence type="ECO:0000313" key="4">
    <source>
        <dbReference type="Proteomes" id="UP000694844"/>
    </source>
</evidence>
<feature type="transmembrane region" description="Helical" evidence="2">
    <location>
        <begin position="122"/>
        <end position="144"/>
    </location>
</feature>
<dbReference type="InterPro" id="IPR003961">
    <property type="entry name" value="FN3_dom"/>
</dbReference>
<dbReference type="AlphaFoldDB" id="A0A8B8BQT1"/>
<feature type="region of interest" description="Disordered" evidence="1">
    <location>
        <begin position="214"/>
        <end position="311"/>
    </location>
</feature>
<protein>
    <submittedName>
        <fullName evidence="5">Uncharacterized protein LOC111112456</fullName>
    </submittedName>
</protein>
<evidence type="ECO:0000313" key="5">
    <source>
        <dbReference type="RefSeq" id="XP_022305675.1"/>
    </source>
</evidence>
<dbReference type="GeneID" id="111112456"/>
<accession>A0A8B8BQT1</accession>
<keyword evidence="2" id="KW-1133">Transmembrane helix</keyword>
<keyword evidence="2" id="KW-0472">Membrane</keyword>
<sequence>MTDVVSITINAEDVPQVPSNFTGYSHASGYINLTWVSGFDGGKVQHFILSIKDRLGWEKVANLSDPGQGRVVSFESGRLNTGQEYFYQLKSCNIINCSKESAEITITAKAEPRLSVLLDKTAVIGASSAVVILILTIVFVLIILKRKTALNRQDNQQDGAEIADQPDVVLYAAVDKSAFQKNQNKADVVAEAVPEKKDENDTLYAVVEKKTTTEANPSAIKKESEQKNKSKKERQEGATAAEATGASATSRNVNQDGLIYIDVDFAKKPENKDKNEKPKIHGEEDRTEYTFVDFSKKAPVVKEKPKKEEEK</sequence>
<feature type="compositionally biased region" description="Basic and acidic residues" evidence="1">
    <location>
        <begin position="264"/>
        <end position="311"/>
    </location>
</feature>
<dbReference type="KEGG" id="cvn:111112456"/>
<dbReference type="CDD" id="cd00063">
    <property type="entry name" value="FN3"/>
    <property type="match status" value="1"/>
</dbReference>
<evidence type="ECO:0000256" key="2">
    <source>
        <dbReference type="SAM" id="Phobius"/>
    </source>
</evidence>
<feature type="compositionally biased region" description="Low complexity" evidence="1">
    <location>
        <begin position="237"/>
        <end position="250"/>
    </location>
</feature>
<dbReference type="Proteomes" id="UP000694844">
    <property type="component" value="Chromosome 9"/>
</dbReference>
<reference evidence="5" key="1">
    <citation type="submission" date="2025-08" db="UniProtKB">
        <authorList>
            <consortium name="RefSeq"/>
        </authorList>
    </citation>
    <scope>IDENTIFICATION</scope>
    <source>
        <tissue evidence="5">Whole sample</tissue>
    </source>
</reference>
<keyword evidence="4" id="KW-1185">Reference proteome</keyword>